<organism evidence="2 3">
    <name type="scientific">Stephania cephalantha</name>
    <dbReference type="NCBI Taxonomy" id="152367"/>
    <lineage>
        <taxon>Eukaryota</taxon>
        <taxon>Viridiplantae</taxon>
        <taxon>Streptophyta</taxon>
        <taxon>Embryophyta</taxon>
        <taxon>Tracheophyta</taxon>
        <taxon>Spermatophyta</taxon>
        <taxon>Magnoliopsida</taxon>
        <taxon>Ranunculales</taxon>
        <taxon>Menispermaceae</taxon>
        <taxon>Menispermoideae</taxon>
        <taxon>Cissampelideae</taxon>
        <taxon>Stephania</taxon>
    </lineage>
</organism>
<feature type="chain" id="PRO_5042954646" evidence="1">
    <location>
        <begin position="16"/>
        <end position="60"/>
    </location>
</feature>
<evidence type="ECO:0000313" key="2">
    <source>
        <dbReference type="EMBL" id="KAK9139447.1"/>
    </source>
</evidence>
<proteinExistence type="predicted"/>
<feature type="signal peptide" evidence="1">
    <location>
        <begin position="1"/>
        <end position="15"/>
    </location>
</feature>
<dbReference type="EMBL" id="JBBNAG010000004">
    <property type="protein sequence ID" value="KAK9139447.1"/>
    <property type="molecule type" value="Genomic_DNA"/>
</dbReference>
<evidence type="ECO:0000313" key="3">
    <source>
        <dbReference type="Proteomes" id="UP001419268"/>
    </source>
</evidence>
<reference evidence="2 3" key="1">
    <citation type="submission" date="2024-01" db="EMBL/GenBank/DDBJ databases">
        <title>Genome assemblies of Stephania.</title>
        <authorList>
            <person name="Yang L."/>
        </authorList>
    </citation>
    <scope>NUCLEOTIDE SEQUENCE [LARGE SCALE GENOMIC DNA]</scope>
    <source>
        <strain evidence="2">JXDWG</strain>
        <tissue evidence="2">Leaf</tissue>
    </source>
</reference>
<sequence>MNALFLIFIIPDILSSYVDLEFYYFYSNHITLGVWCCDAMEFEAMPSLICFFKESISFVD</sequence>
<gene>
    <name evidence="2" type="ORF">Scep_009128</name>
</gene>
<comment type="caution">
    <text evidence="2">The sequence shown here is derived from an EMBL/GenBank/DDBJ whole genome shotgun (WGS) entry which is preliminary data.</text>
</comment>
<keyword evidence="3" id="KW-1185">Reference proteome</keyword>
<dbReference type="AlphaFoldDB" id="A0AAP0PCU0"/>
<keyword evidence="1" id="KW-0732">Signal</keyword>
<dbReference type="Proteomes" id="UP001419268">
    <property type="component" value="Unassembled WGS sequence"/>
</dbReference>
<evidence type="ECO:0000256" key="1">
    <source>
        <dbReference type="SAM" id="SignalP"/>
    </source>
</evidence>
<accession>A0AAP0PCU0</accession>
<protein>
    <submittedName>
        <fullName evidence="2">Uncharacterized protein</fullName>
    </submittedName>
</protein>
<name>A0AAP0PCU0_9MAGN</name>